<organism evidence="1 2">
    <name type="scientific">Dactylonectria macrodidyma</name>
    <dbReference type="NCBI Taxonomy" id="307937"/>
    <lineage>
        <taxon>Eukaryota</taxon>
        <taxon>Fungi</taxon>
        <taxon>Dikarya</taxon>
        <taxon>Ascomycota</taxon>
        <taxon>Pezizomycotina</taxon>
        <taxon>Sordariomycetes</taxon>
        <taxon>Hypocreomycetidae</taxon>
        <taxon>Hypocreales</taxon>
        <taxon>Nectriaceae</taxon>
        <taxon>Dactylonectria</taxon>
    </lineage>
</organism>
<sequence>LSQPAVTNKVDPTPFFFQPALVFCCCCQFSAIHDGFCFSDSIVWVVAVSFYCFTLNVSSSLSNMGPTHTSLTRQLATGNPPKKGVDDSELRLTRGGAAETLPVHFENCPSLPLPNPCLVSSCSRQFQIAGSRHCDPA</sequence>
<gene>
    <name evidence="1" type="ORF">EDB81DRAFT_778152</name>
</gene>
<reference evidence="1" key="1">
    <citation type="journal article" date="2021" name="Nat. Commun.">
        <title>Genetic determinants of endophytism in the Arabidopsis root mycobiome.</title>
        <authorList>
            <person name="Mesny F."/>
            <person name="Miyauchi S."/>
            <person name="Thiergart T."/>
            <person name="Pickel B."/>
            <person name="Atanasova L."/>
            <person name="Karlsson M."/>
            <person name="Huettel B."/>
            <person name="Barry K.W."/>
            <person name="Haridas S."/>
            <person name="Chen C."/>
            <person name="Bauer D."/>
            <person name="Andreopoulos W."/>
            <person name="Pangilinan J."/>
            <person name="LaButti K."/>
            <person name="Riley R."/>
            <person name="Lipzen A."/>
            <person name="Clum A."/>
            <person name="Drula E."/>
            <person name="Henrissat B."/>
            <person name="Kohler A."/>
            <person name="Grigoriev I.V."/>
            <person name="Martin F.M."/>
            <person name="Hacquard S."/>
        </authorList>
    </citation>
    <scope>NUCLEOTIDE SEQUENCE</scope>
    <source>
        <strain evidence="1">MPI-CAGE-AT-0147</strain>
    </source>
</reference>
<dbReference type="EMBL" id="JAGMUV010000002">
    <property type="protein sequence ID" value="KAH7171306.1"/>
    <property type="molecule type" value="Genomic_DNA"/>
</dbReference>
<protein>
    <submittedName>
        <fullName evidence="1">Uncharacterized protein</fullName>
    </submittedName>
</protein>
<evidence type="ECO:0000313" key="1">
    <source>
        <dbReference type="EMBL" id="KAH7171306.1"/>
    </source>
</evidence>
<proteinExistence type="predicted"/>
<name>A0A9P9JM96_9HYPO</name>
<accession>A0A9P9JM96</accession>
<evidence type="ECO:0000313" key="2">
    <source>
        <dbReference type="Proteomes" id="UP000738349"/>
    </source>
</evidence>
<dbReference type="AlphaFoldDB" id="A0A9P9JM96"/>
<feature type="non-terminal residue" evidence="1">
    <location>
        <position position="137"/>
    </location>
</feature>
<dbReference type="Proteomes" id="UP000738349">
    <property type="component" value="Unassembled WGS sequence"/>
</dbReference>
<keyword evidence="2" id="KW-1185">Reference proteome</keyword>
<comment type="caution">
    <text evidence="1">The sequence shown here is derived from an EMBL/GenBank/DDBJ whole genome shotgun (WGS) entry which is preliminary data.</text>
</comment>